<comment type="similarity">
    <text evidence="8">Belongs to the G-protein coupled receptor 1 family.</text>
</comment>
<dbReference type="PRINTS" id="PR00237">
    <property type="entry name" value="GPCRRHODOPSN"/>
</dbReference>
<comment type="subcellular location">
    <subcellularLocation>
        <location evidence="1">Membrane</location>
        <topology evidence="1">Multi-pass membrane protein</topology>
    </subcellularLocation>
</comment>
<keyword evidence="6 8" id="KW-0675">Receptor</keyword>
<dbReference type="SMART" id="SM01381">
    <property type="entry name" value="7TM_GPCR_Srsx"/>
    <property type="match status" value="1"/>
</dbReference>
<keyword evidence="3 9" id="KW-1133">Transmembrane helix</keyword>
<feature type="transmembrane region" description="Helical" evidence="9">
    <location>
        <begin position="142"/>
        <end position="171"/>
    </location>
</feature>
<dbReference type="InterPro" id="IPR000276">
    <property type="entry name" value="GPCR_Rhodpsn"/>
</dbReference>
<dbReference type="PANTHER" id="PTHR24243">
    <property type="entry name" value="G-PROTEIN COUPLED RECEPTOR"/>
    <property type="match status" value="1"/>
</dbReference>
<evidence type="ECO:0000256" key="3">
    <source>
        <dbReference type="ARBA" id="ARBA00022989"/>
    </source>
</evidence>
<evidence type="ECO:0000256" key="5">
    <source>
        <dbReference type="ARBA" id="ARBA00023136"/>
    </source>
</evidence>
<dbReference type="Pfam" id="PF00001">
    <property type="entry name" value="7tm_1"/>
    <property type="match status" value="1"/>
</dbReference>
<gene>
    <name evidence="12" type="primary">LOC101858904</name>
</gene>
<keyword evidence="7 8" id="KW-0807">Transducer</keyword>
<accession>A0ABM0ZYM6</accession>
<organism evidence="11 12">
    <name type="scientific">Aplysia californica</name>
    <name type="common">California sea hare</name>
    <dbReference type="NCBI Taxonomy" id="6500"/>
    <lineage>
        <taxon>Eukaryota</taxon>
        <taxon>Metazoa</taxon>
        <taxon>Spiralia</taxon>
        <taxon>Lophotrochozoa</taxon>
        <taxon>Mollusca</taxon>
        <taxon>Gastropoda</taxon>
        <taxon>Heterobranchia</taxon>
        <taxon>Euthyneura</taxon>
        <taxon>Tectipleura</taxon>
        <taxon>Aplysiida</taxon>
        <taxon>Aplysioidea</taxon>
        <taxon>Aplysiidae</taxon>
        <taxon>Aplysia</taxon>
    </lineage>
</organism>
<keyword evidence="2 8" id="KW-0812">Transmembrane</keyword>
<dbReference type="PANTHER" id="PTHR24243:SF224">
    <property type="entry name" value="G-PROTEIN COUPLED RECEPTOR 19-RELATED"/>
    <property type="match status" value="1"/>
</dbReference>
<evidence type="ECO:0000256" key="9">
    <source>
        <dbReference type="SAM" id="Phobius"/>
    </source>
</evidence>
<proteinExistence type="inferred from homology"/>
<evidence type="ECO:0000313" key="11">
    <source>
        <dbReference type="Proteomes" id="UP000694888"/>
    </source>
</evidence>
<evidence type="ECO:0000256" key="1">
    <source>
        <dbReference type="ARBA" id="ARBA00004141"/>
    </source>
</evidence>
<dbReference type="Proteomes" id="UP000694888">
    <property type="component" value="Unplaced"/>
</dbReference>
<dbReference type="SUPFAM" id="SSF81321">
    <property type="entry name" value="Family A G protein-coupled receptor-like"/>
    <property type="match status" value="1"/>
</dbReference>
<dbReference type="PROSITE" id="PS00237">
    <property type="entry name" value="G_PROTEIN_RECEP_F1_1"/>
    <property type="match status" value="1"/>
</dbReference>
<dbReference type="RefSeq" id="XP_012937239.2">
    <property type="nucleotide sequence ID" value="XM_013081785.2"/>
</dbReference>
<feature type="transmembrane region" description="Helical" evidence="9">
    <location>
        <begin position="263"/>
        <end position="284"/>
    </location>
</feature>
<feature type="transmembrane region" description="Helical" evidence="9">
    <location>
        <begin position="323"/>
        <end position="340"/>
    </location>
</feature>
<evidence type="ECO:0000256" key="4">
    <source>
        <dbReference type="ARBA" id="ARBA00023040"/>
    </source>
</evidence>
<evidence type="ECO:0000256" key="7">
    <source>
        <dbReference type="ARBA" id="ARBA00023224"/>
    </source>
</evidence>
<evidence type="ECO:0000256" key="8">
    <source>
        <dbReference type="RuleBase" id="RU000688"/>
    </source>
</evidence>
<evidence type="ECO:0000259" key="10">
    <source>
        <dbReference type="PROSITE" id="PS50262"/>
    </source>
</evidence>
<name>A0ABM0ZYM6_APLCA</name>
<keyword evidence="4 8" id="KW-0297">G-protein coupled receptor</keyword>
<protein>
    <submittedName>
        <fullName evidence="12">Neuropeptide receptor 15</fullName>
    </submittedName>
</protein>
<evidence type="ECO:0000256" key="2">
    <source>
        <dbReference type="ARBA" id="ARBA00022692"/>
    </source>
</evidence>
<keyword evidence="5 9" id="KW-0472">Membrane</keyword>
<dbReference type="InterPro" id="IPR017452">
    <property type="entry name" value="GPCR_Rhodpsn_7TM"/>
</dbReference>
<dbReference type="GeneID" id="101858904"/>
<dbReference type="PROSITE" id="PS50262">
    <property type="entry name" value="G_PROTEIN_RECEP_F1_2"/>
    <property type="match status" value="1"/>
</dbReference>
<sequence length="506" mass="56125">MVDLVTTASTATVSSIPSISYLSSTLNIPRLPQHSNSLWSLQNSTPLRGRQNASNDTQTMTNTVITYDIASGRVPDDFLVSRQDGGSYNSNLGFPFHRSDEGNLSDLVTLSVLAGTLSPAVSPMSKVRGDGRGGNHDSAMTTAYIVTFSSLFFLVGSVGITGNVMVVYIVLSDGKMRRSMTNMLILNLALADSLIMLFGLPEIVMFMMNDGWRLGQIACSVDRTVLVCALYSSVLTLVAVCIERYIAIVFPIKAHIMCTKKRILLVIIIVWFISGLCATPTAVFNRVLQLSVVPPREFCLTQFHTNRSQHEVYYRIFKYSESALFYLGPLILQIVFYAVIGKRLFVGVEKLHRTSGGGISSASRPNGRGPPTRALSEAIRARKGVVKMLMASVAIYFLSYSPHQILLFYKTFSPVRFDQTWMFHVLTTTLAYINSAANPVLYCVFSDNFRSKFRQILQRCACGSTCCHRCCCRRETDSPRPITLNSYTEYTTLVRKNTQRQVGAPV</sequence>
<feature type="domain" description="G-protein coupled receptors family 1 profile" evidence="10">
    <location>
        <begin position="162"/>
        <end position="442"/>
    </location>
</feature>
<feature type="transmembrane region" description="Helical" evidence="9">
    <location>
        <begin position="183"/>
        <end position="204"/>
    </location>
</feature>
<dbReference type="CDD" id="cd00637">
    <property type="entry name" value="7tm_classA_rhodopsin-like"/>
    <property type="match status" value="1"/>
</dbReference>
<feature type="transmembrane region" description="Helical" evidence="9">
    <location>
        <begin position="389"/>
        <end position="409"/>
    </location>
</feature>
<feature type="transmembrane region" description="Helical" evidence="9">
    <location>
        <begin position="224"/>
        <end position="242"/>
    </location>
</feature>
<evidence type="ECO:0000256" key="6">
    <source>
        <dbReference type="ARBA" id="ARBA00023170"/>
    </source>
</evidence>
<evidence type="ECO:0000313" key="12">
    <source>
        <dbReference type="RefSeq" id="XP_012937239.2"/>
    </source>
</evidence>
<feature type="transmembrane region" description="Helical" evidence="9">
    <location>
        <begin position="421"/>
        <end position="445"/>
    </location>
</feature>
<keyword evidence="11" id="KW-1185">Reference proteome</keyword>
<reference evidence="12" key="1">
    <citation type="submission" date="2025-08" db="UniProtKB">
        <authorList>
            <consortium name="RefSeq"/>
        </authorList>
    </citation>
    <scope>IDENTIFICATION</scope>
</reference>
<dbReference type="Gene3D" id="1.20.1070.10">
    <property type="entry name" value="Rhodopsin 7-helix transmembrane proteins"/>
    <property type="match status" value="1"/>
</dbReference>